<dbReference type="Gene3D" id="2.170.140.10">
    <property type="entry name" value="Chitin binding domain"/>
    <property type="match status" value="1"/>
</dbReference>
<evidence type="ECO:0000256" key="5">
    <source>
        <dbReference type="ARBA" id="ARBA00022490"/>
    </source>
</evidence>
<dbReference type="InterPro" id="IPR001579">
    <property type="entry name" value="Glyco_hydro_18_chit_AS"/>
</dbReference>
<evidence type="ECO:0000256" key="14">
    <source>
        <dbReference type="ARBA" id="ARBA00062006"/>
    </source>
</evidence>
<evidence type="ECO:0000256" key="4">
    <source>
        <dbReference type="ARBA" id="ARBA00012729"/>
    </source>
</evidence>
<evidence type="ECO:0000256" key="3">
    <source>
        <dbReference type="ARBA" id="ARBA00009121"/>
    </source>
</evidence>
<comment type="catalytic activity">
    <reaction evidence="1">
        <text>Random endo-hydrolysis of N-acetyl-beta-D-glucosaminide (1-&gt;4)-beta-linkages in chitin and chitodextrins.</text>
        <dbReference type="EC" id="3.2.1.14"/>
    </reaction>
</comment>
<keyword evidence="10" id="KW-0146">Chitin degradation</keyword>
<evidence type="ECO:0000256" key="12">
    <source>
        <dbReference type="ARBA" id="ARBA00023295"/>
    </source>
</evidence>
<evidence type="ECO:0000256" key="15">
    <source>
        <dbReference type="ARBA" id="ARBA00072739"/>
    </source>
</evidence>
<evidence type="ECO:0000313" key="20">
    <source>
        <dbReference type="Ensembl" id="ENSATEP00000034007.2"/>
    </source>
</evidence>
<protein>
    <recommendedName>
        <fullName evidence="15">Acidic mammalian chitinase</fullName>
        <ecNumber evidence="4">3.2.1.14</ecNumber>
    </recommendedName>
</protein>
<evidence type="ECO:0000256" key="16">
    <source>
        <dbReference type="SAM" id="MobiDB-lite"/>
    </source>
</evidence>
<dbReference type="InterPro" id="IPR050314">
    <property type="entry name" value="Glycosyl_Hydrlase_18"/>
</dbReference>
<feature type="domain" description="Chitin-binding type-2" evidence="18">
    <location>
        <begin position="446"/>
        <end position="495"/>
    </location>
</feature>
<dbReference type="AlphaFoldDB" id="A0A3Q1JG55"/>
<feature type="region of interest" description="Disordered" evidence="16">
    <location>
        <begin position="398"/>
        <end position="440"/>
    </location>
</feature>
<dbReference type="GeneTree" id="ENSGT00940000165936"/>
<dbReference type="InterPro" id="IPR017853">
    <property type="entry name" value="GH"/>
</dbReference>
<evidence type="ECO:0000256" key="1">
    <source>
        <dbReference type="ARBA" id="ARBA00000822"/>
    </source>
</evidence>
<dbReference type="Pfam" id="PF00704">
    <property type="entry name" value="Glyco_hydro_18"/>
    <property type="match status" value="1"/>
</dbReference>
<dbReference type="InterPro" id="IPR002557">
    <property type="entry name" value="Chitin-bd_dom"/>
</dbReference>
<keyword evidence="12" id="KW-0326">Glycosidase</keyword>
<dbReference type="PROSITE" id="PS51910">
    <property type="entry name" value="GH18_2"/>
    <property type="match status" value="1"/>
</dbReference>
<evidence type="ECO:0000313" key="21">
    <source>
        <dbReference type="Proteomes" id="UP000265040"/>
    </source>
</evidence>
<dbReference type="PANTHER" id="PTHR11177">
    <property type="entry name" value="CHITINASE"/>
    <property type="match status" value="1"/>
</dbReference>
<keyword evidence="9" id="KW-0391">Immunity</keyword>
<dbReference type="InParanoid" id="A0A3Q1JG55"/>
<dbReference type="FunFam" id="3.20.20.80:FF:000007">
    <property type="entry name" value="Acidic mammalian chitinase"/>
    <property type="match status" value="1"/>
</dbReference>
<accession>A0A3Q1JG55</accession>
<sequence length="495" mass="53527">TMCFFNFIALALLLHAQLGSSFILSCYFTNWAQYRPPPTIYMPNDIDPCLCTHLLYAFATIKNNQLATYEWNDVELYSQFNGLKNQNGNLKTLLSVGGWNFGSTGFSQMVSSSANRQTFINSVISFLRKYEFDGLDIDWEYPANRGGPPEDKENYSVFLEELRAAFESEAQQSNKARLLISAAVSAGKGTIETAYQIPKLGQALDMINVMTYDFHGSWDPMTGECSPLFRGPDDQGSFIYFNVDYAMNYWKSQGAPAEKLIVGFPTYGNTFTLSNPANHGLGAPISGAGTPGKYTQEAGELAYFEICGFLKDGATEVWNQAQDVPYAYDGNQWVGYDNIKSFQIKANWLTTSNFGGAMVWTIDMDDYLGTFCNQGKYPLINVLKKGLNLEQAPCAPPATPLPPIPGVSTTTSSSGGSSGSSSSGGGSGSSGSSSSGGGSGTSGMNSGFCVGKSNGMYPDPTNKNQFYNCSGGKTYFENCAAGLVFDSSCSCCNWA</sequence>
<dbReference type="SUPFAM" id="SSF51445">
    <property type="entry name" value="(Trans)glycosidases"/>
    <property type="match status" value="1"/>
</dbReference>
<dbReference type="GO" id="GO:0008061">
    <property type="term" value="F:chitin binding"/>
    <property type="evidence" value="ECO:0007669"/>
    <property type="project" value="UniProtKB-KW"/>
</dbReference>
<dbReference type="FunFam" id="3.10.50.10:FF:000001">
    <property type="entry name" value="Chitinase 3-like 1"/>
    <property type="match status" value="1"/>
</dbReference>
<evidence type="ECO:0000256" key="8">
    <source>
        <dbReference type="ARBA" id="ARBA00022801"/>
    </source>
</evidence>
<dbReference type="Ensembl" id="ENSATET00000034499.2">
    <property type="protein sequence ID" value="ENSATEP00000034007.2"/>
    <property type="gene ID" value="ENSATEG00000023379.2"/>
</dbReference>
<feature type="domain" description="GH18" evidence="19">
    <location>
        <begin position="22"/>
        <end position="390"/>
    </location>
</feature>
<evidence type="ECO:0000256" key="7">
    <source>
        <dbReference type="ARBA" id="ARBA00022729"/>
    </source>
</evidence>
<gene>
    <name evidence="20" type="primary">CHIA</name>
</gene>
<dbReference type="InterPro" id="IPR001223">
    <property type="entry name" value="Glyco_hydro18_cat"/>
</dbReference>
<evidence type="ECO:0000259" key="18">
    <source>
        <dbReference type="PROSITE" id="PS50940"/>
    </source>
</evidence>
<dbReference type="InterPro" id="IPR036508">
    <property type="entry name" value="Chitin-bd_dom_sf"/>
</dbReference>
<keyword evidence="13" id="KW-0119">Carbohydrate metabolism</keyword>
<dbReference type="PROSITE" id="PS01095">
    <property type="entry name" value="GH18_1"/>
    <property type="match status" value="1"/>
</dbReference>
<keyword evidence="13" id="KW-0624">Polysaccharide degradation</keyword>
<dbReference type="GO" id="GO:0005737">
    <property type="term" value="C:cytoplasm"/>
    <property type="evidence" value="ECO:0007669"/>
    <property type="project" value="UniProtKB-SubCell"/>
</dbReference>
<evidence type="ECO:0000256" key="9">
    <source>
        <dbReference type="ARBA" id="ARBA00022859"/>
    </source>
</evidence>
<keyword evidence="8" id="KW-0378">Hydrolase</keyword>
<organism evidence="20 21">
    <name type="scientific">Anabas testudineus</name>
    <name type="common">Climbing perch</name>
    <name type="synonym">Anthias testudineus</name>
    <dbReference type="NCBI Taxonomy" id="64144"/>
    <lineage>
        <taxon>Eukaryota</taxon>
        <taxon>Metazoa</taxon>
        <taxon>Chordata</taxon>
        <taxon>Craniata</taxon>
        <taxon>Vertebrata</taxon>
        <taxon>Euteleostomi</taxon>
        <taxon>Actinopterygii</taxon>
        <taxon>Neopterygii</taxon>
        <taxon>Teleostei</taxon>
        <taxon>Neoteleostei</taxon>
        <taxon>Acanthomorphata</taxon>
        <taxon>Anabantaria</taxon>
        <taxon>Anabantiformes</taxon>
        <taxon>Anabantoidei</taxon>
        <taxon>Anabantidae</taxon>
        <taxon>Anabas</taxon>
    </lineage>
</organism>
<proteinExistence type="inferred from homology"/>
<dbReference type="SMART" id="SM00636">
    <property type="entry name" value="Glyco_18"/>
    <property type="match status" value="1"/>
</dbReference>
<dbReference type="CDD" id="cd02872">
    <property type="entry name" value="GH18_chitolectin_chitotriosidase"/>
    <property type="match status" value="1"/>
</dbReference>
<dbReference type="GO" id="GO:0000272">
    <property type="term" value="P:polysaccharide catabolic process"/>
    <property type="evidence" value="ECO:0007669"/>
    <property type="project" value="UniProtKB-KW"/>
</dbReference>
<keyword evidence="21" id="KW-1185">Reference proteome</keyword>
<comment type="similarity">
    <text evidence="3">Belongs to the glycosyl hydrolase 18 family. Chitinase class II subfamily.</text>
</comment>
<reference evidence="20" key="3">
    <citation type="submission" date="2025-09" db="UniProtKB">
        <authorList>
            <consortium name="Ensembl"/>
        </authorList>
    </citation>
    <scope>IDENTIFICATION</scope>
</reference>
<dbReference type="Gene3D" id="3.20.20.80">
    <property type="entry name" value="Glycosidases"/>
    <property type="match status" value="1"/>
</dbReference>
<dbReference type="InterPro" id="IPR011583">
    <property type="entry name" value="Chitinase_II/V-like_cat"/>
</dbReference>
<feature type="compositionally biased region" description="Gly residues" evidence="16">
    <location>
        <begin position="416"/>
        <end position="440"/>
    </location>
</feature>
<evidence type="ECO:0000256" key="6">
    <source>
        <dbReference type="ARBA" id="ARBA00022669"/>
    </source>
</evidence>
<dbReference type="InterPro" id="IPR029070">
    <property type="entry name" value="Chitinase_insertion_sf"/>
</dbReference>
<dbReference type="Proteomes" id="UP000265040">
    <property type="component" value="Chromosome 7"/>
</dbReference>
<dbReference type="SUPFAM" id="SSF57625">
    <property type="entry name" value="Invertebrate chitin-binding proteins"/>
    <property type="match status" value="1"/>
</dbReference>
<evidence type="ECO:0000256" key="2">
    <source>
        <dbReference type="ARBA" id="ARBA00004496"/>
    </source>
</evidence>
<dbReference type="OrthoDB" id="76388at2759"/>
<dbReference type="STRING" id="64144.ENSATEP00000034007"/>
<dbReference type="SUPFAM" id="SSF54556">
    <property type="entry name" value="Chitinase insertion domain"/>
    <property type="match status" value="1"/>
</dbReference>
<evidence type="ECO:0000256" key="17">
    <source>
        <dbReference type="SAM" id="SignalP"/>
    </source>
</evidence>
<dbReference type="Pfam" id="PF01607">
    <property type="entry name" value="CBM_14"/>
    <property type="match status" value="1"/>
</dbReference>
<dbReference type="PROSITE" id="PS50940">
    <property type="entry name" value="CHIT_BIND_II"/>
    <property type="match status" value="1"/>
</dbReference>
<dbReference type="SMART" id="SM00494">
    <property type="entry name" value="ChtBD2"/>
    <property type="match status" value="1"/>
</dbReference>
<feature type="chain" id="PRO_5030080425" description="Acidic mammalian chitinase" evidence="17">
    <location>
        <begin position="22"/>
        <end position="495"/>
    </location>
</feature>
<dbReference type="PANTHER" id="PTHR11177:SF405">
    <property type="entry name" value="CHITINASE"/>
    <property type="match status" value="1"/>
</dbReference>
<dbReference type="GO" id="GO:0002376">
    <property type="term" value="P:immune system process"/>
    <property type="evidence" value="ECO:0007669"/>
    <property type="project" value="UniProtKB-KW"/>
</dbReference>
<evidence type="ECO:0000256" key="10">
    <source>
        <dbReference type="ARBA" id="ARBA00023024"/>
    </source>
</evidence>
<dbReference type="GO" id="GO:0006032">
    <property type="term" value="P:chitin catabolic process"/>
    <property type="evidence" value="ECO:0007669"/>
    <property type="project" value="UniProtKB-KW"/>
</dbReference>
<dbReference type="Gene3D" id="3.10.50.10">
    <property type="match status" value="1"/>
</dbReference>
<evidence type="ECO:0000256" key="11">
    <source>
        <dbReference type="ARBA" id="ARBA00023157"/>
    </source>
</evidence>
<reference evidence="20" key="1">
    <citation type="submission" date="2021-04" db="EMBL/GenBank/DDBJ databases">
        <authorList>
            <consortium name="Wellcome Sanger Institute Data Sharing"/>
        </authorList>
    </citation>
    <scope>NUCLEOTIDE SEQUENCE [LARGE SCALE GENOMIC DNA]</scope>
</reference>
<dbReference type="GO" id="GO:0008843">
    <property type="term" value="F:endochitinase activity"/>
    <property type="evidence" value="ECO:0007669"/>
    <property type="project" value="UniProtKB-EC"/>
</dbReference>
<keyword evidence="7 17" id="KW-0732">Signal</keyword>
<keyword evidence="6" id="KW-0147">Chitin-binding</keyword>
<keyword evidence="5" id="KW-0963">Cytoplasm</keyword>
<dbReference type="EC" id="3.2.1.14" evidence="4"/>
<dbReference type="GO" id="GO:0005576">
    <property type="term" value="C:extracellular region"/>
    <property type="evidence" value="ECO:0007669"/>
    <property type="project" value="InterPro"/>
</dbReference>
<name>A0A3Q1JG55_ANATE</name>
<comment type="subcellular location">
    <subcellularLocation>
        <location evidence="2">Cytoplasm</location>
    </subcellularLocation>
</comment>
<dbReference type="FunFam" id="2.170.140.10:FF:000001">
    <property type="entry name" value="Acidic mammalian chitinase"/>
    <property type="match status" value="1"/>
</dbReference>
<feature type="signal peptide" evidence="17">
    <location>
        <begin position="1"/>
        <end position="21"/>
    </location>
</feature>
<evidence type="ECO:0000256" key="13">
    <source>
        <dbReference type="ARBA" id="ARBA00023326"/>
    </source>
</evidence>
<keyword evidence="11" id="KW-1015">Disulfide bond</keyword>
<reference evidence="20" key="2">
    <citation type="submission" date="2025-08" db="UniProtKB">
        <authorList>
            <consortium name="Ensembl"/>
        </authorList>
    </citation>
    <scope>IDENTIFICATION</scope>
</reference>
<evidence type="ECO:0000259" key="19">
    <source>
        <dbReference type="PROSITE" id="PS51910"/>
    </source>
</evidence>
<comment type="subunit">
    <text evidence="14">Interacts with EGFR.</text>
</comment>